<evidence type="ECO:0000256" key="4">
    <source>
        <dbReference type="ARBA" id="ARBA00022670"/>
    </source>
</evidence>
<evidence type="ECO:0000256" key="8">
    <source>
        <dbReference type="ARBA" id="ARBA00022807"/>
    </source>
</evidence>
<evidence type="ECO:0000256" key="10">
    <source>
        <dbReference type="ARBA" id="ARBA00022927"/>
    </source>
</evidence>
<dbReference type="Gene3D" id="3.90.70.10">
    <property type="entry name" value="Cysteine proteinases"/>
    <property type="match status" value="1"/>
</dbReference>
<evidence type="ECO:0000256" key="1">
    <source>
        <dbReference type="ARBA" id="ARBA00004651"/>
    </source>
</evidence>
<sequence length="724" mass="81376">MFDLLKNKRFYVSQVDERDCGVAALSMILKHFKSYVSIAHLRDLAKTSMEGTSLLGITTAAESFGLNTTAVQADMSLFDMSGIPYPFIAHVNVRENLQHFYTVFGSIGDQIIVGDPNPSIGMTKIKKRKFEKEWDGYSVFFEQGKDYEIVKEKRHTLWELVPVLNKQHALVSQIILYSLLITLVSILGSYYLQDLIDTLVPGKQFTSLEIVSMGLIVAYVVQQLLSFLQNYLMALMSKRLSTDIILRYIRHLFELPMNFFATRRIGEIVSRFTDANQIIDALANTITTVILDVGIIAVMGSVLIFQNFKLFLISIIAIPLYALIIFGFVKYFNHLNNERMQANSMLSSSIIEDLDGIETIKSLNSEGVSFYKIRHEFSNLLNQTFSYQVTTFVQNSLKACLKLVLSVCVLWYGSILVMEENMSMGGLITFNALLIYFTTPMESIINLQTKLQTARVANNRLNEVYLVESEFKNQNAFQNTDKKLKLNEIHLDHVSFRYGLMNYALNDINLLIPAGSKVALIGVSGSGKSTLAKLLTRFYEPEKGRIRLGKENLNSVGKKLLRATINYLPQAPYIFTGSIEDNLVLGCTAGSVTEETMNWALKIADIYDDIEKMPLKMKTEITSDGGGLSGGQRQRIAIARAVLADAPIMILDESTSNLDVITEKKVISNLLSLKDKTIIFVAHRLTIAEKVDQIVVMKDGKIVEHGTHDSLRNKDGYYAELLNA</sequence>
<evidence type="ECO:0000259" key="16">
    <source>
        <dbReference type="PROSITE" id="PS50893"/>
    </source>
</evidence>
<dbReference type="CDD" id="cd18570">
    <property type="entry name" value="ABC_6TM_PCAT1_LagD_like"/>
    <property type="match status" value="1"/>
</dbReference>
<evidence type="ECO:0000256" key="13">
    <source>
        <dbReference type="ARBA" id="ARBA00023136"/>
    </source>
</evidence>
<comment type="subcellular location">
    <subcellularLocation>
        <location evidence="1">Cell membrane</location>
        <topology evidence="1">Multi-pass membrane protein</topology>
    </subcellularLocation>
</comment>
<keyword evidence="14" id="KW-0080">Bacteriocin transport</keyword>
<evidence type="ECO:0000256" key="11">
    <source>
        <dbReference type="ARBA" id="ARBA00022967"/>
    </source>
</evidence>
<keyword evidence="20" id="KW-1185">Reference proteome</keyword>
<keyword evidence="3" id="KW-1003">Cell membrane</keyword>
<dbReference type="InterPro" id="IPR027417">
    <property type="entry name" value="P-loop_NTPase"/>
</dbReference>
<keyword evidence="10" id="KW-0653">Protein transport</keyword>
<dbReference type="InterPro" id="IPR039421">
    <property type="entry name" value="Type_1_exporter"/>
</dbReference>
<keyword evidence="9" id="KW-0067">ATP-binding</keyword>
<dbReference type="Gene3D" id="3.40.50.300">
    <property type="entry name" value="P-loop containing nucleotide triphosphate hydrolases"/>
    <property type="match status" value="1"/>
</dbReference>
<dbReference type="Pfam" id="PF00005">
    <property type="entry name" value="ABC_tran"/>
    <property type="match status" value="1"/>
</dbReference>
<evidence type="ECO:0000259" key="17">
    <source>
        <dbReference type="PROSITE" id="PS50929"/>
    </source>
</evidence>
<dbReference type="PANTHER" id="PTHR24221:SF654">
    <property type="entry name" value="ATP-BINDING CASSETTE SUB-FAMILY B MEMBER 6"/>
    <property type="match status" value="1"/>
</dbReference>
<dbReference type="PROSITE" id="PS00211">
    <property type="entry name" value="ABC_TRANSPORTER_1"/>
    <property type="match status" value="1"/>
</dbReference>
<feature type="transmembrane region" description="Helical" evidence="15">
    <location>
        <begin position="399"/>
        <end position="418"/>
    </location>
</feature>
<evidence type="ECO:0000256" key="5">
    <source>
        <dbReference type="ARBA" id="ARBA00022692"/>
    </source>
</evidence>
<proteinExistence type="predicted"/>
<dbReference type="InterPro" id="IPR036640">
    <property type="entry name" value="ABC1_TM_sf"/>
</dbReference>
<dbReference type="InterPro" id="IPR005897">
    <property type="entry name" value="Pept_C39_ABC_bacteriocin"/>
</dbReference>
<keyword evidence="12 15" id="KW-1133">Transmembrane helix</keyword>
<name>A0ABT6DA45_9LACO</name>
<reference evidence="19" key="1">
    <citation type="submission" date="2022-06" db="EMBL/GenBank/DDBJ databases">
        <title>Antifungal cultures and metabolites of lactic acid bacteria for use in dairy fermentations.</title>
        <authorList>
            <person name="Zhao Z."/>
            <person name="Gaenzle M."/>
        </authorList>
    </citation>
    <scope>NUCLEOTIDE SEQUENCE</scope>
    <source>
        <strain evidence="19">FUA3126</strain>
    </source>
</reference>
<dbReference type="SUPFAM" id="SSF52540">
    <property type="entry name" value="P-loop containing nucleoside triphosphate hydrolases"/>
    <property type="match status" value="1"/>
</dbReference>
<dbReference type="NCBIfam" id="TIGR01193">
    <property type="entry name" value="bacteriocin_ABC"/>
    <property type="match status" value="1"/>
</dbReference>
<keyword evidence="13 15" id="KW-0472">Membrane</keyword>
<dbReference type="InterPro" id="IPR003593">
    <property type="entry name" value="AAA+_ATPase"/>
</dbReference>
<dbReference type="RefSeq" id="WP_178942997.1">
    <property type="nucleotide sequence ID" value="NZ_JAIWJG010000007.1"/>
</dbReference>
<evidence type="ECO:0000256" key="12">
    <source>
        <dbReference type="ARBA" id="ARBA00022989"/>
    </source>
</evidence>
<keyword evidence="4" id="KW-0645">Protease</keyword>
<dbReference type="InterPro" id="IPR011527">
    <property type="entry name" value="ABC1_TM_dom"/>
</dbReference>
<feature type="domain" description="Peptidase C39" evidence="18">
    <location>
        <begin position="14"/>
        <end position="141"/>
    </location>
</feature>
<dbReference type="SUPFAM" id="SSF90123">
    <property type="entry name" value="ABC transporter transmembrane region"/>
    <property type="match status" value="1"/>
</dbReference>
<evidence type="ECO:0000259" key="18">
    <source>
        <dbReference type="PROSITE" id="PS50990"/>
    </source>
</evidence>
<keyword evidence="2" id="KW-0813">Transport</keyword>
<keyword evidence="11" id="KW-1278">Translocase</keyword>
<comment type="caution">
    <text evidence="19">The sequence shown here is derived from an EMBL/GenBank/DDBJ whole genome shotgun (WGS) entry which is preliminary data.</text>
</comment>
<dbReference type="SMART" id="SM00382">
    <property type="entry name" value="AAA"/>
    <property type="match status" value="1"/>
</dbReference>
<keyword evidence="6" id="KW-0547">Nucleotide-binding</keyword>
<feature type="transmembrane region" description="Helical" evidence="15">
    <location>
        <begin position="281"/>
        <end position="305"/>
    </location>
</feature>
<keyword evidence="5 15" id="KW-0812">Transmembrane</keyword>
<dbReference type="PROSITE" id="PS50893">
    <property type="entry name" value="ABC_TRANSPORTER_2"/>
    <property type="match status" value="1"/>
</dbReference>
<feature type="domain" description="ABC transporter" evidence="16">
    <location>
        <begin position="489"/>
        <end position="724"/>
    </location>
</feature>
<evidence type="ECO:0000256" key="9">
    <source>
        <dbReference type="ARBA" id="ARBA00022840"/>
    </source>
</evidence>
<dbReference type="InterPro" id="IPR003439">
    <property type="entry name" value="ABC_transporter-like_ATP-bd"/>
</dbReference>
<feature type="transmembrane region" description="Helical" evidence="15">
    <location>
        <begin position="212"/>
        <end position="232"/>
    </location>
</feature>
<dbReference type="Pfam" id="PF00664">
    <property type="entry name" value="ABC_membrane"/>
    <property type="match status" value="1"/>
</dbReference>
<keyword evidence="7" id="KW-0378">Hydrolase</keyword>
<dbReference type="InterPro" id="IPR005074">
    <property type="entry name" value="Peptidase_C39"/>
</dbReference>
<evidence type="ECO:0000256" key="14">
    <source>
        <dbReference type="ARBA" id="ARBA00043264"/>
    </source>
</evidence>
<evidence type="ECO:0000256" key="15">
    <source>
        <dbReference type="SAM" id="Phobius"/>
    </source>
</evidence>
<keyword evidence="8" id="KW-0788">Thiol protease</keyword>
<dbReference type="PROSITE" id="PS50929">
    <property type="entry name" value="ABC_TM1F"/>
    <property type="match status" value="1"/>
</dbReference>
<organism evidence="19 20">
    <name type="scientific">Furfurilactobacillus milii</name>
    <dbReference type="NCBI Taxonomy" id="2888272"/>
    <lineage>
        <taxon>Bacteria</taxon>
        <taxon>Bacillati</taxon>
        <taxon>Bacillota</taxon>
        <taxon>Bacilli</taxon>
        <taxon>Lactobacillales</taxon>
        <taxon>Lactobacillaceae</taxon>
        <taxon>Furfurilactobacillus</taxon>
    </lineage>
</organism>
<dbReference type="PANTHER" id="PTHR24221">
    <property type="entry name" value="ATP-BINDING CASSETTE SUB-FAMILY B"/>
    <property type="match status" value="1"/>
</dbReference>
<accession>A0ABT6DA45</accession>
<dbReference type="InterPro" id="IPR017871">
    <property type="entry name" value="ABC_transporter-like_CS"/>
</dbReference>
<dbReference type="Proteomes" id="UP001152867">
    <property type="component" value="Unassembled WGS sequence"/>
</dbReference>
<dbReference type="CDD" id="cd02418">
    <property type="entry name" value="Peptidase_C39B"/>
    <property type="match status" value="1"/>
</dbReference>
<dbReference type="Gene3D" id="1.20.1560.10">
    <property type="entry name" value="ABC transporter type 1, transmembrane domain"/>
    <property type="match status" value="1"/>
</dbReference>
<dbReference type="EMBL" id="JANDJP010000004">
    <property type="protein sequence ID" value="MDF9913615.1"/>
    <property type="molecule type" value="Genomic_DNA"/>
</dbReference>
<evidence type="ECO:0000256" key="3">
    <source>
        <dbReference type="ARBA" id="ARBA00022475"/>
    </source>
</evidence>
<feature type="transmembrane region" description="Helical" evidence="15">
    <location>
        <begin position="311"/>
        <end position="332"/>
    </location>
</feature>
<evidence type="ECO:0000313" key="19">
    <source>
        <dbReference type="EMBL" id="MDF9913615.1"/>
    </source>
</evidence>
<evidence type="ECO:0000313" key="20">
    <source>
        <dbReference type="Proteomes" id="UP001152867"/>
    </source>
</evidence>
<dbReference type="Pfam" id="PF03412">
    <property type="entry name" value="Peptidase_C39"/>
    <property type="match status" value="1"/>
</dbReference>
<feature type="domain" description="ABC transmembrane type-1" evidence="17">
    <location>
        <begin position="174"/>
        <end position="453"/>
    </location>
</feature>
<evidence type="ECO:0000256" key="2">
    <source>
        <dbReference type="ARBA" id="ARBA00022448"/>
    </source>
</evidence>
<dbReference type="PROSITE" id="PS50990">
    <property type="entry name" value="PEPTIDASE_C39"/>
    <property type="match status" value="1"/>
</dbReference>
<feature type="transmembrane region" description="Helical" evidence="15">
    <location>
        <begin position="174"/>
        <end position="192"/>
    </location>
</feature>
<gene>
    <name evidence="19" type="ORF">NNA32_05050</name>
</gene>
<evidence type="ECO:0000256" key="7">
    <source>
        <dbReference type="ARBA" id="ARBA00022801"/>
    </source>
</evidence>
<evidence type="ECO:0000256" key="6">
    <source>
        <dbReference type="ARBA" id="ARBA00022741"/>
    </source>
</evidence>
<protein>
    <submittedName>
        <fullName evidence="19">Peptide cleavage/export ABC transporter</fullName>
    </submittedName>
</protein>